<dbReference type="Gene3D" id="1.10.150.130">
    <property type="match status" value="1"/>
</dbReference>
<dbReference type="InterPro" id="IPR013762">
    <property type="entry name" value="Integrase-like_cat_sf"/>
</dbReference>
<evidence type="ECO:0000256" key="3">
    <source>
        <dbReference type="ARBA" id="ARBA00023125"/>
    </source>
</evidence>
<name>A0A7G9GW80_9FUSO</name>
<feature type="domain" description="Core-binding (CB)" evidence="7">
    <location>
        <begin position="1"/>
        <end position="80"/>
    </location>
</feature>
<dbReference type="InterPro" id="IPR010998">
    <property type="entry name" value="Integrase_recombinase_N"/>
</dbReference>
<dbReference type="Pfam" id="PF00589">
    <property type="entry name" value="Phage_integrase"/>
    <property type="match status" value="1"/>
</dbReference>
<evidence type="ECO:0000259" key="7">
    <source>
        <dbReference type="PROSITE" id="PS51900"/>
    </source>
</evidence>
<protein>
    <submittedName>
        <fullName evidence="8">Site-specific integrase</fullName>
    </submittedName>
</protein>
<dbReference type="GO" id="GO:0015074">
    <property type="term" value="P:DNA integration"/>
    <property type="evidence" value="ECO:0007669"/>
    <property type="project" value="UniProtKB-KW"/>
</dbReference>
<dbReference type="InterPro" id="IPR011010">
    <property type="entry name" value="DNA_brk_join_enz"/>
</dbReference>
<evidence type="ECO:0000256" key="5">
    <source>
        <dbReference type="PROSITE-ProRule" id="PRU01248"/>
    </source>
</evidence>
<dbReference type="GO" id="GO:0006310">
    <property type="term" value="P:DNA recombination"/>
    <property type="evidence" value="ECO:0007669"/>
    <property type="project" value="UniProtKB-KW"/>
</dbReference>
<evidence type="ECO:0000313" key="8">
    <source>
        <dbReference type="EMBL" id="QNM15062.1"/>
    </source>
</evidence>
<dbReference type="Proteomes" id="UP000515913">
    <property type="component" value="Chromosome"/>
</dbReference>
<keyword evidence="3 5" id="KW-0238">DNA-binding</keyword>
<evidence type="ECO:0000256" key="2">
    <source>
        <dbReference type="ARBA" id="ARBA00022908"/>
    </source>
</evidence>
<dbReference type="Pfam" id="PF02899">
    <property type="entry name" value="Phage_int_SAM_1"/>
    <property type="match status" value="1"/>
</dbReference>
<dbReference type="InterPro" id="IPR004107">
    <property type="entry name" value="Integrase_SAM-like_N"/>
</dbReference>
<evidence type="ECO:0000256" key="1">
    <source>
        <dbReference type="ARBA" id="ARBA00008857"/>
    </source>
</evidence>
<evidence type="ECO:0000259" key="6">
    <source>
        <dbReference type="PROSITE" id="PS51898"/>
    </source>
</evidence>
<dbReference type="InterPro" id="IPR044068">
    <property type="entry name" value="CB"/>
</dbReference>
<dbReference type="AlphaFoldDB" id="A0A7G9GW80"/>
<dbReference type="InterPro" id="IPR050090">
    <property type="entry name" value="Tyrosine_recombinase_XerCD"/>
</dbReference>
<dbReference type="PANTHER" id="PTHR30349">
    <property type="entry name" value="PHAGE INTEGRASE-RELATED"/>
    <property type="match status" value="1"/>
</dbReference>
<feature type="domain" description="Tyr recombinase" evidence="6">
    <location>
        <begin position="99"/>
        <end position="263"/>
    </location>
</feature>
<organism evidence="8 9">
    <name type="scientific">Fusobacterium hominis</name>
    <dbReference type="NCBI Taxonomy" id="2764326"/>
    <lineage>
        <taxon>Bacteria</taxon>
        <taxon>Fusobacteriati</taxon>
        <taxon>Fusobacteriota</taxon>
        <taxon>Fusobacteriia</taxon>
        <taxon>Fusobacteriales</taxon>
        <taxon>Fusobacteriaceae</taxon>
        <taxon>Fusobacterium</taxon>
    </lineage>
</organism>
<dbReference type="PROSITE" id="PS51898">
    <property type="entry name" value="TYR_RECOMBINASE"/>
    <property type="match status" value="1"/>
</dbReference>
<dbReference type="GO" id="GO:0003677">
    <property type="term" value="F:DNA binding"/>
    <property type="evidence" value="ECO:0007669"/>
    <property type="project" value="UniProtKB-UniRule"/>
</dbReference>
<dbReference type="Gene3D" id="1.10.443.10">
    <property type="entry name" value="Intergrase catalytic core"/>
    <property type="match status" value="1"/>
</dbReference>
<keyword evidence="4" id="KW-0233">DNA recombination</keyword>
<sequence>MDLIKEFLDNSKNIGKINSNTLEIYRKDIEDFDGFIVGKELIDATSQDILNYIEKLKERYSDRSIYRKMSSIKSFYKYLCKNRVIDRSPLLEIELPKKVAKSTLPLEKWEIKNILDVCNDSYEERRDLLIIKILAETGLKIGDVLDLEKESLKLADYKVINIYTNSRFISENLSLKLSQDLEEFCEVMLSKEYPGRNRIFDELSRQSFRVRFMIYAKRAGIQRDVSPSMIKKMIIEEKLKDENGITLLDKIRAEYMRIGIGDD</sequence>
<dbReference type="PANTHER" id="PTHR30349:SF41">
    <property type="entry name" value="INTEGRASE_RECOMBINASE PROTEIN MJ0367-RELATED"/>
    <property type="match status" value="1"/>
</dbReference>
<dbReference type="InterPro" id="IPR002104">
    <property type="entry name" value="Integrase_catalytic"/>
</dbReference>
<comment type="similarity">
    <text evidence="1">Belongs to the 'phage' integrase family.</text>
</comment>
<evidence type="ECO:0000256" key="4">
    <source>
        <dbReference type="ARBA" id="ARBA00023172"/>
    </source>
</evidence>
<dbReference type="EMBL" id="CP060637">
    <property type="protein sequence ID" value="QNM15062.1"/>
    <property type="molecule type" value="Genomic_DNA"/>
</dbReference>
<keyword evidence="2" id="KW-0229">DNA integration</keyword>
<dbReference type="KEGG" id="fho:H9Q81_09110"/>
<keyword evidence="9" id="KW-1185">Reference proteome</keyword>
<dbReference type="PROSITE" id="PS51900">
    <property type="entry name" value="CB"/>
    <property type="match status" value="1"/>
</dbReference>
<dbReference type="RefSeq" id="WP_101474603.1">
    <property type="nucleotide sequence ID" value="NZ_CP060637.1"/>
</dbReference>
<evidence type="ECO:0000313" key="9">
    <source>
        <dbReference type="Proteomes" id="UP000515913"/>
    </source>
</evidence>
<dbReference type="SUPFAM" id="SSF56349">
    <property type="entry name" value="DNA breaking-rejoining enzymes"/>
    <property type="match status" value="1"/>
</dbReference>
<reference evidence="8 9" key="1">
    <citation type="submission" date="2020-08" db="EMBL/GenBank/DDBJ databases">
        <authorList>
            <person name="Liu C."/>
            <person name="Sun Q."/>
        </authorList>
    </citation>
    <scope>NUCLEOTIDE SEQUENCE [LARGE SCALE GENOMIC DNA]</scope>
    <source>
        <strain evidence="8 9">NSJ-57</strain>
    </source>
</reference>
<proteinExistence type="inferred from homology"/>
<gene>
    <name evidence="8" type="ORF">H9Q81_09110</name>
</gene>
<accession>A0A7G9GW80</accession>